<reference evidence="5" key="1">
    <citation type="journal article" date="2014" name="Int. J. Syst. Evol. Microbiol.">
        <title>Complete genome sequence of Corynebacterium casei LMG S-19264T (=DSM 44701T), isolated from a smear-ripened cheese.</title>
        <authorList>
            <consortium name="US DOE Joint Genome Institute (JGI-PGF)"/>
            <person name="Walter F."/>
            <person name="Albersmeier A."/>
            <person name="Kalinowski J."/>
            <person name="Ruckert C."/>
        </authorList>
    </citation>
    <scope>NUCLEOTIDE SEQUENCE</scope>
    <source>
        <strain evidence="5">JCM 3313</strain>
    </source>
</reference>
<dbReference type="Pfam" id="PF04228">
    <property type="entry name" value="Zn_peptidase"/>
    <property type="match status" value="1"/>
</dbReference>
<proteinExistence type="predicted"/>
<dbReference type="GO" id="GO:0004177">
    <property type="term" value="F:aminopeptidase activity"/>
    <property type="evidence" value="ECO:0007669"/>
    <property type="project" value="UniProtKB-KW"/>
</dbReference>
<sequence>MGRQVNAVVFTPQERHGSGRGLVMARRAWGGAALVAAVAVLLSACTQSVPGVARFERPDVSKVAGLEITTGESGPKPGVPDADLAVENGDGGEMDRLAINALADVEEYWTEQLPANFGGKKFEPVKRLVSYDSTGRGVDICRTNTAGVANAFYCSLDDSIAWDRGDLLPMLNDAFGPMSVVTVLAHEMGHAVQYKLGSEGGVTQATPSIIKEQQADCYAGNFFRWVAEGKSRHFRISTGPGLNQVLATMFFIRDAAGTSAEKQGAHGSAFDRVAAFQFGFAGDPKRCAQIDDAEIKARITQQAFDADDKDTGQGKGNLAVDDRRSLDLLEDSLRDAYKQSGATPPALKEGAAECADAQETSPVSYCPATNVIAVDLPELVRIGTPPKRGQKGGIGDFAAFAEIASRFALSIQKATGYPLEGPAAGLRTACLTGAWAGTTTKQTARLKLSSGDLDEAVAELLADKSLIAADVNGTVVPSGFARVEAFRDGFFEGSGLCTRKYSG</sequence>
<dbReference type="PANTHER" id="PTHR30168:SF0">
    <property type="entry name" value="INNER MEMBRANE PROTEIN"/>
    <property type="match status" value="1"/>
</dbReference>
<name>A0A918AJ35_9PSEU</name>
<keyword evidence="4" id="KW-0472">Membrane</keyword>
<evidence type="ECO:0000256" key="3">
    <source>
        <dbReference type="ARBA" id="ARBA00022989"/>
    </source>
</evidence>
<reference evidence="5" key="2">
    <citation type="submission" date="2020-09" db="EMBL/GenBank/DDBJ databases">
        <authorList>
            <person name="Sun Q."/>
            <person name="Ohkuma M."/>
        </authorList>
    </citation>
    <scope>NUCLEOTIDE SEQUENCE</scope>
    <source>
        <strain evidence="5">JCM 3313</strain>
    </source>
</reference>
<gene>
    <name evidence="5" type="ORF">GCM10010185_17880</name>
</gene>
<evidence type="ECO:0000256" key="1">
    <source>
        <dbReference type="ARBA" id="ARBA00004167"/>
    </source>
</evidence>
<evidence type="ECO:0000313" key="6">
    <source>
        <dbReference type="Proteomes" id="UP000639606"/>
    </source>
</evidence>
<dbReference type="AlphaFoldDB" id="A0A918AJ35"/>
<keyword evidence="5" id="KW-0031">Aminopeptidase</keyword>
<comment type="caution">
    <text evidence="5">The sequence shown here is derived from an EMBL/GenBank/DDBJ whole genome shotgun (WGS) entry which is preliminary data.</text>
</comment>
<protein>
    <submittedName>
        <fullName evidence="5">Aminopeptidase</fullName>
    </submittedName>
</protein>
<organism evidence="5 6">
    <name type="scientific">Saccharothrix coeruleofusca</name>
    <dbReference type="NCBI Taxonomy" id="33919"/>
    <lineage>
        <taxon>Bacteria</taxon>
        <taxon>Bacillati</taxon>
        <taxon>Actinomycetota</taxon>
        <taxon>Actinomycetes</taxon>
        <taxon>Pseudonocardiales</taxon>
        <taxon>Pseudonocardiaceae</taxon>
        <taxon>Saccharothrix</taxon>
    </lineage>
</organism>
<keyword evidence="3" id="KW-1133">Transmembrane helix</keyword>
<keyword evidence="6" id="KW-1185">Reference proteome</keyword>
<keyword evidence="2" id="KW-0812">Transmembrane</keyword>
<evidence type="ECO:0000313" key="5">
    <source>
        <dbReference type="EMBL" id="GGP46573.1"/>
    </source>
</evidence>
<dbReference type="EMBL" id="BMRG01000003">
    <property type="protein sequence ID" value="GGP46573.1"/>
    <property type="molecule type" value="Genomic_DNA"/>
</dbReference>
<evidence type="ECO:0000256" key="4">
    <source>
        <dbReference type="ARBA" id="ARBA00023136"/>
    </source>
</evidence>
<dbReference type="PANTHER" id="PTHR30168">
    <property type="entry name" value="PUTATIVE MEMBRANE PROTEIN YPFJ"/>
    <property type="match status" value="1"/>
</dbReference>
<dbReference type="GO" id="GO:0016020">
    <property type="term" value="C:membrane"/>
    <property type="evidence" value="ECO:0007669"/>
    <property type="project" value="UniProtKB-SubCell"/>
</dbReference>
<dbReference type="SUPFAM" id="SSF55486">
    <property type="entry name" value="Metalloproteases ('zincins'), catalytic domain"/>
    <property type="match status" value="1"/>
</dbReference>
<accession>A0A918AJ35</accession>
<evidence type="ECO:0000256" key="2">
    <source>
        <dbReference type="ARBA" id="ARBA00022692"/>
    </source>
</evidence>
<dbReference type="InterPro" id="IPR007343">
    <property type="entry name" value="Uncharacterised_pept_Zn_put"/>
</dbReference>
<keyword evidence="5" id="KW-0645">Protease</keyword>
<dbReference type="Proteomes" id="UP000639606">
    <property type="component" value="Unassembled WGS sequence"/>
</dbReference>
<keyword evidence="5" id="KW-0378">Hydrolase</keyword>
<comment type="subcellular location">
    <subcellularLocation>
        <location evidence="1">Membrane</location>
        <topology evidence="1">Single-pass membrane protein</topology>
    </subcellularLocation>
</comment>